<name>A0A6A6XWN3_9PLEO</name>
<dbReference type="AlphaFoldDB" id="A0A6A6XWN3"/>
<gene>
    <name evidence="3" type="ORF">K505DRAFT_142131</name>
</gene>
<reference evidence="3" key="1">
    <citation type="journal article" date="2020" name="Stud. Mycol.">
        <title>101 Dothideomycetes genomes: a test case for predicting lifestyles and emergence of pathogens.</title>
        <authorList>
            <person name="Haridas S."/>
            <person name="Albert R."/>
            <person name="Binder M."/>
            <person name="Bloem J."/>
            <person name="Labutti K."/>
            <person name="Salamov A."/>
            <person name="Andreopoulos B."/>
            <person name="Baker S."/>
            <person name="Barry K."/>
            <person name="Bills G."/>
            <person name="Bluhm B."/>
            <person name="Cannon C."/>
            <person name="Castanera R."/>
            <person name="Culley D."/>
            <person name="Daum C."/>
            <person name="Ezra D."/>
            <person name="Gonzalez J."/>
            <person name="Henrissat B."/>
            <person name="Kuo A."/>
            <person name="Liang C."/>
            <person name="Lipzen A."/>
            <person name="Lutzoni F."/>
            <person name="Magnuson J."/>
            <person name="Mondo S."/>
            <person name="Nolan M."/>
            <person name="Ohm R."/>
            <person name="Pangilinan J."/>
            <person name="Park H.-J."/>
            <person name="Ramirez L."/>
            <person name="Alfaro M."/>
            <person name="Sun H."/>
            <person name="Tritt A."/>
            <person name="Yoshinaga Y."/>
            <person name="Zwiers L.-H."/>
            <person name="Turgeon B."/>
            <person name="Goodwin S."/>
            <person name="Spatafora J."/>
            <person name="Crous P."/>
            <person name="Grigoriev I."/>
        </authorList>
    </citation>
    <scope>NUCLEOTIDE SEQUENCE</scope>
    <source>
        <strain evidence="3">CBS 109.77</strain>
    </source>
</reference>
<feature type="region of interest" description="Disordered" evidence="1">
    <location>
        <begin position="164"/>
        <end position="203"/>
    </location>
</feature>
<dbReference type="InterPro" id="IPR019835">
    <property type="entry name" value="SWIB_domain"/>
</dbReference>
<dbReference type="Gene3D" id="1.10.245.10">
    <property type="entry name" value="SWIB/MDM2 domain"/>
    <property type="match status" value="1"/>
</dbReference>
<keyword evidence="4" id="KW-1185">Reference proteome</keyword>
<feature type="compositionally biased region" description="Polar residues" evidence="1">
    <location>
        <begin position="31"/>
        <end position="42"/>
    </location>
</feature>
<dbReference type="PANTHER" id="PTHR13844">
    <property type="entry name" value="SWI/SNF-RELATED MATRIX-ASSOCIATED ACTIN-DEPENDENT REGULATOR OF CHROMATIN SUBFAMILY D"/>
    <property type="match status" value="1"/>
</dbReference>
<dbReference type="InterPro" id="IPR036885">
    <property type="entry name" value="SWIB_MDM2_dom_sf"/>
</dbReference>
<dbReference type="InterPro" id="IPR003121">
    <property type="entry name" value="SWIB_MDM2_domain"/>
</dbReference>
<evidence type="ECO:0000259" key="2">
    <source>
        <dbReference type="PROSITE" id="PS51925"/>
    </source>
</evidence>
<feature type="compositionally biased region" description="Acidic residues" evidence="1">
    <location>
        <begin position="164"/>
        <end position="190"/>
    </location>
</feature>
<accession>A0A6A6XWN3</accession>
<evidence type="ECO:0000313" key="3">
    <source>
        <dbReference type="EMBL" id="KAF2800678.1"/>
    </source>
</evidence>
<proteinExistence type="predicted"/>
<dbReference type="OrthoDB" id="10263741at2759"/>
<evidence type="ECO:0000313" key="4">
    <source>
        <dbReference type="Proteomes" id="UP000799757"/>
    </source>
</evidence>
<feature type="region of interest" description="Disordered" evidence="1">
    <location>
        <begin position="1"/>
        <end position="56"/>
    </location>
</feature>
<dbReference type="EMBL" id="MU001744">
    <property type="protein sequence ID" value="KAF2800678.1"/>
    <property type="molecule type" value="Genomic_DNA"/>
</dbReference>
<evidence type="ECO:0000256" key="1">
    <source>
        <dbReference type="SAM" id="MobiDB-lite"/>
    </source>
</evidence>
<dbReference type="SMART" id="SM00151">
    <property type="entry name" value="SWIB"/>
    <property type="match status" value="1"/>
</dbReference>
<dbReference type="CDD" id="cd10568">
    <property type="entry name" value="SWIB_like"/>
    <property type="match status" value="1"/>
</dbReference>
<dbReference type="Proteomes" id="UP000799757">
    <property type="component" value="Unassembled WGS sequence"/>
</dbReference>
<sequence>MQQYRNYAIPAQAHHATPTRRAPGPVVQPQHAATQQYNHASMQAQQRAEQERRERQRRIAMAPTDKNIPDGVEDICIGDGVARYRELREIERTLDATMMRKRLETTDSVHHSRTRRYGTMRIWISNTVENQPWQSGAMDPDAFDFESDTNATYRVKIQGRLLDDGVDQGLEDEDDDNDEEKDPDAMDEDGAEPKKTTPAQKPKMFSQFFTSIAIDFDRAKSLQPDNFTQIEWKRPENQNAKESNFSELEFERKGDENINIAINLQRSHFPEKFRLSKPMAELLDTDEEDRAGVMMGIWEYARSQHLQQDDDERKFACDAKLKALFNSDSFYFPNLPQLIKPHLTTLPPLQLSYTIRVDKDYIHPSPESGDQPSKPTIYDVQVALDDPLQPLLNEFIRPKHSVQTLQEIHKIDEQIVLLMGAIGQSKAKHAFFTSMSKDPVAFVKRWLSSQKRDVEVLLGEASRGGGEDASGEEWRRGGADGVWGSEVAKESVALWLARQNTKGH</sequence>
<feature type="domain" description="DM2" evidence="2">
    <location>
        <begin position="268"/>
        <end position="345"/>
    </location>
</feature>
<dbReference type="Pfam" id="PF02201">
    <property type="entry name" value="SWIB"/>
    <property type="match status" value="1"/>
</dbReference>
<protein>
    <recommendedName>
        <fullName evidence="2">DM2 domain-containing protein</fullName>
    </recommendedName>
</protein>
<dbReference type="PROSITE" id="PS51925">
    <property type="entry name" value="SWIB_MDM2"/>
    <property type="match status" value="1"/>
</dbReference>
<organism evidence="3 4">
    <name type="scientific">Melanomma pulvis-pyrius CBS 109.77</name>
    <dbReference type="NCBI Taxonomy" id="1314802"/>
    <lineage>
        <taxon>Eukaryota</taxon>
        <taxon>Fungi</taxon>
        <taxon>Dikarya</taxon>
        <taxon>Ascomycota</taxon>
        <taxon>Pezizomycotina</taxon>
        <taxon>Dothideomycetes</taxon>
        <taxon>Pleosporomycetidae</taxon>
        <taxon>Pleosporales</taxon>
        <taxon>Melanommataceae</taxon>
        <taxon>Melanomma</taxon>
    </lineage>
</organism>
<dbReference type="SUPFAM" id="SSF47592">
    <property type="entry name" value="SWIB/MDM2 domain"/>
    <property type="match status" value="1"/>
</dbReference>